<accession>A0A1D3D3I3</accession>
<protein>
    <submittedName>
        <fullName evidence="1">Uncharacterized protein</fullName>
    </submittedName>
</protein>
<organism evidence="1 2">
    <name type="scientific">Cyclospora cayetanensis</name>
    <dbReference type="NCBI Taxonomy" id="88456"/>
    <lineage>
        <taxon>Eukaryota</taxon>
        <taxon>Sar</taxon>
        <taxon>Alveolata</taxon>
        <taxon>Apicomplexa</taxon>
        <taxon>Conoidasida</taxon>
        <taxon>Coccidia</taxon>
        <taxon>Eucoccidiorida</taxon>
        <taxon>Eimeriorina</taxon>
        <taxon>Eimeriidae</taxon>
        <taxon>Cyclospora</taxon>
    </lineage>
</organism>
<sequence>MRREQHRKKAQRAFKEAYIPIVDRTTVDDPVALLAHRTDLVLATIEDLEATDEERMVSCFLAIHLYSGLMMAAAQRLKGLSELKKFVLRYNLGSLVLGMSPPCSTAGSHQKESTILQEFANSLKATRKVNFTDTHATVQGGVGVHMAEKLRNMMIAGDLIDNANQNVGPAFDSFASSLR</sequence>
<evidence type="ECO:0000313" key="1">
    <source>
        <dbReference type="EMBL" id="OEH78003.1"/>
    </source>
</evidence>
<dbReference type="AlphaFoldDB" id="A0A1D3D3I3"/>
<proteinExistence type="predicted"/>
<comment type="caution">
    <text evidence="1">The sequence shown here is derived from an EMBL/GenBank/DDBJ whole genome shotgun (WGS) entry which is preliminary data.</text>
</comment>
<name>A0A1D3D3I3_9EIME</name>
<dbReference type="Proteomes" id="UP000095192">
    <property type="component" value="Unassembled WGS sequence"/>
</dbReference>
<evidence type="ECO:0000313" key="2">
    <source>
        <dbReference type="Proteomes" id="UP000095192"/>
    </source>
</evidence>
<reference evidence="1 2" key="1">
    <citation type="journal article" date="2016" name="BMC Genomics">
        <title>Comparative genomics reveals Cyclospora cayetanensis possesses coccidia-like metabolism and invasion components but unique surface antigens.</title>
        <authorList>
            <person name="Liu S."/>
            <person name="Wang L."/>
            <person name="Zheng H."/>
            <person name="Xu Z."/>
            <person name="Roellig D.M."/>
            <person name="Li N."/>
            <person name="Frace M.A."/>
            <person name="Tang K."/>
            <person name="Arrowood M.J."/>
            <person name="Moss D.M."/>
            <person name="Zhang L."/>
            <person name="Feng Y."/>
            <person name="Xiao L."/>
        </authorList>
    </citation>
    <scope>NUCLEOTIDE SEQUENCE [LARGE SCALE GENOMIC DNA]</scope>
    <source>
        <strain evidence="1 2">CHN_HEN01</strain>
    </source>
</reference>
<keyword evidence="2" id="KW-1185">Reference proteome</keyword>
<dbReference type="EMBL" id="JROU02000906">
    <property type="protein sequence ID" value="OEH78003.1"/>
    <property type="molecule type" value="Genomic_DNA"/>
</dbReference>
<dbReference type="VEuPathDB" id="ToxoDB:cyc_06479"/>
<gene>
    <name evidence="1" type="ORF">cyc_06479</name>
</gene>
<dbReference type="InParanoid" id="A0A1D3D3I3"/>